<feature type="compositionally biased region" description="Basic and acidic residues" evidence="1">
    <location>
        <begin position="16"/>
        <end position="26"/>
    </location>
</feature>
<gene>
    <name evidence="2" type="ordered locus">Ethha_1640</name>
</gene>
<sequence length="48" mass="5655">MAQRDREAKNQNNFDKNQKNAQDKRQQGAQNQDNKGKFDNCKQDQCAR</sequence>
<dbReference type="KEGG" id="eha:Ethha_1640"/>
<dbReference type="RefSeq" id="WP_013485530.1">
    <property type="nucleotide sequence ID" value="NC_014828.1"/>
</dbReference>
<dbReference type="EMBL" id="CP002400">
    <property type="protein sequence ID" value="ADU27175.1"/>
    <property type="molecule type" value="Genomic_DNA"/>
</dbReference>
<dbReference type="HOGENOM" id="CLU_3152895_0_0_9"/>
<organism evidence="2 3">
    <name type="scientific">Ethanoligenens harbinense (strain DSM 18485 / JCM 12961 / CGMCC 1.5033 / YUAN-3)</name>
    <dbReference type="NCBI Taxonomy" id="663278"/>
    <lineage>
        <taxon>Bacteria</taxon>
        <taxon>Bacillati</taxon>
        <taxon>Bacillota</taxon>
        <taxon>Clostridia</taxon>
        <taxon>Eubacteriales</taxon>
        <taxon>Oscillospiraceae</taxon>
        <taxon>Ethanoligenens</taxon>
    </lineage>
</organism>
<dbReference type="AlphaFoldDB" id="E6U8U0"/>
<dbReference type="STRING" id="663278.Ethha_1640"/>
<accession>E6U8U0</accession>
<feature type="region of interest" description="Disordered" evidence="1">
    <location>
        <begin position="1"/>
        <end position="48"/>
    </location>
</feature>
<dbReference type="Proteomes" id="UP000001551">
    <property type="component" value="Chromosome"/>
</dbReference>
<name>E6U8U0_ETHHY</name>
<feature type="compositionally biased region" description="Basic and acidic residues" evidence="1">
    <location>
        <begin position="34"/>
        <end position="48"/>
    </location>
</feature>
<reference evidence="2 3" key="1">
    <citation type="submission" date="2010-12" db="EMBL/GenBank/DDBJ databases">
        <title>Complete sequence of Ethanoligenens harbinense YUAN-3.</title>
        <authorList>
            <person name="Lucas S."/>
            <person name="Copeland A."/>
            <person name="Lapidus A."/>
            <person name="Cheng J.-F."/>
            <person name="Bruce D."/>
            <person name="Goodwin L."/>
            <person name="Pitluck S."/>
            <person name="Chertkov O."/>
            <person name="Misra M."/>
            <person name="Detter J.C."/>
            <person name="Han C."/>
            <person name="Tapia R."/>
            <person name="Land M."/>
            <person name="Hauser L."/>
            <person name="Jeffries C."/>
            <person name="Kyrpides N."/>
            <person name="Ivanova N."/>
            <person name="Mikhailova N."/>
            <person name="Wang A."/>
            <person name="Mouttaki H."/>
            <person name="He Z."/>
            <person name="Zhou J."/>
            <person name="Hemme C.L."/>
            <person name="Woyke T."/>
        </authorList>
    </citation>
    <scope>NUCLEOTIDE SEQUENCE [LARGE SCALE GENOMIC DNA]</scope>
    <source>
        <strain evidence="3">DSM 18485 / JCM 12961 / CGMCC 1.5033 / YUAN-3</strain>
    </source>
</reference>
<evidence type="ECO:0000313" key="2">
    <source>
        <dbReference type="EMBL" id="ADU27175.1"/>
    </source>
</evidence>
<evidence type="ECO:0000313" key="3">
    <source>
        <dbReference type="Proteomes" id="UP000001551"/>
    </source>
</evidence>
<keyword evidence="3" id="KW-1185">Reference proteome</keyword>
<proteinExistence type="predicted"/>
<protein>
    <submittedName>
        <fullName evidence="2">Tetratricopeptide TPR_2 repeat protein</fullName>
    </submittedName>
</protein>
<evidence type="ECO:0000256" key="1">
    <source>
        <dbReference type="SAM" id="MobiDB-lite"/>
    </source>
</evidence>